<keyword evidence="1" id="KW-0472">Membrane</keyword>
<keyword evidence="1" id="KW-0812">Transmembrane</keyword>
<feature type="transmembrane region" description="Helical" evidence="1">
    <location>
        <begin position="88"/>
        <end position="108"/>
    </location>
</feature>
<protein>
    <submittedName>
        <fullName evidence="2">Stage II sporulation protein M</fullName>
    </submittedName>
</protein>
<dbReference type="EMBL" id="LORN02000006">
    <property type="protein sequence ID" value="PNN30081.1"/>
    <property type="molecule type" value="Genomic_DNA"/>
</dbReference>
<dbReference type="InterPro" id="IPR002798">
    <property type="entry name" value="SpoIIM-like"/>
</dbReference>
<gene>
    <name evidence="2" type="ORF">AL503_001160</name>
</gene>
<dbReference type="Proteomes" id="UP000053523">
    <property type="component" value="Unassembled WGS sequence"/>
</dbReference>
<reference evidence="2 3" key="1">
    <citation type="submission" date="2017-12" db="EMBL/GenBank/DDBJ databases">
        <title>FDA dAtabase for Regulatory Grade micrObial Sequences (FDA-ARGOS): Supporting development and validation of Infectious Disease Dx tests.</title>
        <authorList>
            <person name="Hoffmann M."/>
            <person name="Allard M."/>
            <person name="Evans P."/>
            <person name="Brown E."/>
            <person name="Tallon L."/>
            <person name="Sadzewicz L."/>
            <person name="Sengamalay N."/>
            <person name="Ott S."/>
            <person name="Godinez A."/>
            <person name="Nagaraj S."/>
            <person name="Vavikolanu K."/>
            <person name="Aluvathingal J."/>
            <person name="Nadendla S."/>
            <person name="Sichtig H."/>
        </authorList>
    </citation>
    <scope>NUCLEOTIDE SEQUENCE [LARGE SCALE GENOMIC DNA]</scope>
    <source>
        <strain evidence="2 3">FDAARGOS_148</strain>
    </source>
</reference>
<organism evidence="2 3">
    <name type="scientific">Staphylococcus haemolyticus</name>
    <dbReference type="NCBI Taxonomy" id="1283"/>
    <lineage>
        <taxon>Bacteria</taxon>
        <taxon>Bacillati</taxon>
        <taxon>Bacillota</taxon>
        <taxon>Bacilli</taxon>
        <taxon>Bacillales</taxon>
        <taxon>Staphylococcaceae</taxon>
        <taxon>Staphylococcus</taxon>
    </lineage>
</organism>
<proteinExistence type="predicted"/>
<sequence length="201" mass="23087">MLKSFDLEIIKRAVKTFIFATICLIITTIFCYFVHPSFNDLKNMGNASEKIGNTKGLEKVWKYIVNNGFRVPLQMFILALLPIPYLYLINLVVTIIMPGILLGFLLSFDLHKGLMVSIAFIPHYTFEIMGFCILASALYMMNKAITRRFTNLFKKSKKENYAIKDNLINVIKFYVLIALPLIIIAAFLETYVSNFIFNILS</sequence>
<dbReference type="Pfam" id="PF01944">
    <property type="entry name" value="SpoIIM"/>
    <property type="match status" value="1"/>
</dbReference>
<feature type="transmembrane region" description="Helical" evidence="1">
    <location>
        <begin position="12"/>
        <end position="35"/>
    </location>
</feature>
<evidence type="ECO:0000313" key="3">
    <source>
        <dbReference type="Proteomes" id="UP000053523"/>
    </source>
</evidence>
<dbReference type="RefSeq" id="WP_053026763.1">
    <property type="nucleotide sequence ID" value="NZ_CAJCGD010000009.1"/>
</dbReference>
<evidence type="ECO:0000256" key="1">
    <source>
        <dbReference type="SAM" id="Phobius"/>
    </source>
</evidence>
<feature type="transmembrane region" description="Helical" evidence="1">
    <location>
        <begin position="128"/>
        <end position="146"/>
    </location>
</feature>
<feature type="transmembrane region" description="Helical" evidence="1">
    <location>
        <begin position="167"/>
        <end position="188"/>
    </location>
</feature>
<keyword evidence="1" id="KW-1133">Transmembrane helix</keyword>
<dbReference type="AlphaFoldDB" id="A0A2K0AYH8"/>
<comment type="caution">
    <text evidence="2">The sequence shown here is derived from an EMBL/GenBank/DDBJ whole genome shotgun (WGS) entry which is preliminary data.</text>
</comment>
<accession>A0A2K0AYH8</accession>
<evidence type="ECO:0000313" key="2">
    <source>
        <dbReference type="EMBL" id="PNN30081.1"/>
    </source>
</evidence>
<name>A0A2K0AYH8_STAHA</name>